<dbReference type="EMBL" id="RBIM01000009">
    <property type="protein sequence ID" value="RKQ89624.1"/>
    <property type="molecule type" value="Genomic_DNA"/>
</dbReference>
<dbReference type="Proteomes" id="UP000273675">
    <property type="component" value="Unassembled WGS sequence"/>
</dbReference>
<organism evidence="1 2">
    <name type="scientific">Maricaulis maris</name>
    <dbReference type="NCBI Taxonomy" id="74318"/>
    <lineage>
        <taxon>Bacteria</taxon>
        <taxon>Pseudomonadati</taxon>
        <taxon>Pseudomonadota</taxon>
        <taxon>Alphaproteobacteria</taxon>
        <taxon>Maricaulales</taxon>
        <taxon>Maricaulaceae</taxon>
        <taxon>Maricaulis</taxon>
    </lineage>
</organism>
<evidence type="ECO:0000313" key="1">
    <source>
        <dbReference type="EMBL" id="RKQ89624.1"/>
    </source>
</evidence>
<gene>
    <name evidence="1" type="ORF">C7435_3329</name>
</gene>
<evidence type="ECO:0000313" key="2">
    <source>
        <dbReference type="Proteomes" id="UP000273675"/>
    </source>
</evidence>
<proteinExistence type="predicted"/>
<protein>
    <submittedName>
        <fullName evidence="1">Uncharacterized protein</fullName>
    </submittedName>
</protein>
<reference evidence="1 2" key="1">
    <citation type="submission" date="2018-10" db="EMBL/GenBank/DDBJ databases">
        <title>Genomic Encyclopedia of Type Strains, Phase IV (KMG-IV): sequencing the most valuable type-strain genomes for metagenomic binning, comparative biology and taxonomic classification.</title>
        <authorList>
            <person name="Goeker M."/>
        </authorList>
    </citation>
    <scope>NUCLEOTIDE SEQUENCE [LARGE SCALE GENOMIC DNA]</scope>
    <source>
        <strain evidence="1 2">DSM 4734</strain>
    </source>
</reference>
<dbReference type="AlphaFoldDB" id="A0A495CWH1"/>
<accession>A0A495CWH1</accession>
<name>A0A495CWH1_9PROT</name>
<sequence>MAKAGGYVLRLTHERRDVFHHAVDEYGRFAEAVPLFGHSRNAPLVCFIVDPSGRVTHIGRGRRGVNAGTQQSRLNIEEIHSVDDVVSTQRIIGGVPTRNRKAVEQRFLSGGLLSPKAFQEAIDVFVRLAPGARSLVDRFTTSTRQRLERLSERARDSLAYQKEALAVAMSLAGIDRAPLAQWSLEDEAPGSFLDGLPEVRMREDPMVIQDMRQVPGYDYLREIPNAAAAVFADGDDRLTVIMANRQPLEEQTGTDLIYYNERFRAFVMVQYKAMEADDDLGAIFRFPEAKLTDELHRMDRFLKELSKVKAASALDDFRFSDNPFFLKFCPRIQFEPDSTGLTKGMYIPHAYWKLLEKDDRFKGPRGGRRLAYSNVGRYFDNTSFTMMVKGAWVGTNIPQSELLERWMRDVVAAGRSITFAVKPDDPDPDGDGALVVNPNLDLDGLAVEHDEEPERVQISRG</sequence>
<comment type="caution">
    <text evidence="1">The sequence shown here is derived from an EMBL/GenBank/DDBJ whole genome shotgun (WGS) entry which is preliminary data.</text>
</comment>